<evidence type="ECO:0000256" key="2">
    <source>
        <dbReference type="SAM" id="SignalP"/>
    </source>
</evidence>
<gene>
    <name evidence="3" type="ORF">J2S63_000683</name>
</gene>
<proteinExistence type="predicted"/>
<dbReference type="RefSeq" id="WP_310298632.1">
    <property type="nucleotide sequence ID" value="NZ_BAAAPS010000002.1"/>
</dbReference>
<name>A0ABU2BR55_9ACTN</name>
<dbReference type="Proteomes" id="UP001183648">
    <property type="component" value="Unassembled WGS sequence"/>
</dbReference>
<evidence type="ECO:0000313" key="3">
    <source>
        <dbReference type="EMBL" id="MDR7361130.1"/>
    </source>
</evidence>
<evidence type="ECO:0000313" key="4">
    <source>
        <dbReference type="Proteomes" id="UP001183648"/>
    </source>
</evidence>
<dbReference type="InterPro" id="IPR015943">
    <property type="entry name" value="WD40/YVTN_repeat-like_dom_sf"/>
</dbReference>
<comment type="caution">
    <text evidence="3">The sequence shown here is derived from an EMBL/GenBank/DDBJ whole genome shotgun (WGS) entry which is preliminary data.</text>
</comment>
<dbReference type="EMBL" id="JAVDYG010000001">
    <property type="protein sequence ID" value="MDR7361130.1"/>
    <property type="molecule type" value="Genomic_DNA"/>
</dbReference>
<reference evidence="3 4" key="1">
    <citation type="submission" date="2023-07" db="EMBL/GenBank/DDBJ databases">
        <title>Sequencing the genomes of 1000 actinobacteria strains.</title>
        <authorList>
            <person name="Klenk H.-P."/>
        </authorList>
    </citation>
    <scope>NUCLEOTIDE SEQUENCE [LARGE SCALE GENOMIC DNA]</scope>
    <source>
        <strain evidence="3 4">DSM 19426</strain>
    </source>
</reference>
<sequence>MRSPRHALLRLALAGGLAAGSVALVLPDGASTAVSEPPLRATPQARCNDASRPETSTQGRVPAVDYASGRAARGYTCNATQVSHHGGAGGFKTFRYVDRAGHVCGYYDSGSIFSADLVTRKEGTGVVVLDMADPRRPRQTANLTTPAMETPHESLFLNQRRGLLAAVAGNIETLPGQLDLYDVRADCRHPRLLSTLPLGGLGHESGFAPDGRTFYTSSTFGQVVTAVDVSDPALPHPIATLGGVNFHGMRLSADGRTLYAANLGNPSGPDSTYSNGGLAVLDVSSIQDRDPLPAFKPVTGLAWSSGSIPQSADPVTIKGHRYLLEVDEFANYGARPNLVTGLGYQPDAPVGAARLIDVDDRRHPHVVSNLRLAVHQPKARLGAQGKDPGASSLVGGYAAHYCSAPRTVDPGLVACSMILSGLRVFDVRDPAHPREVAYFNKPAPGGAGAFSAPAWDLRHRMVWYSDTTSGFYAVRLARSVVPRHYWQ</sequence>
<organism evidence="3 4">
    <name type="scientific">Nocardioides marmoribigeumensis</name>
    <dbReference type="NCBI Taxonomy" id="433649"/>
    <lineage>
        <taxon>Bacteria</taxon>
        <taxon>Bacillati</taxon>
        <taxon>Actinomycetota</taxon>
        <taxon>Actinomycetes</taxon>
        <taxon>Propionibacteriales</taxon>
        <taxon>Nocardioidaceae</taxon>
        <taxon>Nocardioides</taxon>
    </lineage>
</organism>
<keyword evidence="4" id="KW-1185">Reference proteome</keyword>
<keyword evidence="2" id="KW-0732">Signal</keyword>
<dbReference type="SUPFAM" id="SSF50969">
    <property type="entry name" value="YVTN repeat-like/Quinoprotein amine dehydrogenase"/>
    <property type="match status" value="1"/>
</dbReference>
<feature type="chain" id="PRO_5047533312" evidence="2">
    <location>
        <begin position="24"/>
        <end position="487"/>
    </location>
</feature>
<dbReference type="Gene3D" id="2.130.10.10">
    <property type="entry name" value="YVTN repeat-like/Quinoprotein amine dehydrogenase"/>
    <property type="match status" value="1"/>
</dbReference>
<accession>A0ABU2BR55</accession>
<evidence type="ECO:0000256" key="1">
    <source>
        <dbReference type="SAM" id="MobiDB-lite"/>
    </source>
</evidence>
<feature type="signal peptide" evidence="2">
    <location>
        <begin position="1"/>
        <end position="23"/>
    </location>
</feature>
<protein>
    <submittedName>
        <fullName evidence="3">Uncharacterized protein</fullName>
    </submittedName>
</protein>
<dbReference type="InterPro" id="IPR011044">
    <property type="entry name" value="Quino_amine_DH_bsu"/>
</dbReference>
<feature type="region of interest" description="Disordered" evidence="1">
    <location>
        <begin position="33"/>
        <end position="59"/>
    </location>
</feature>